<accession>A0A0A9DTF6</accession>
<dbReference type="AlphaFoldDB" id="A0A0A9DTF6"/>
<reference evidence="1" key="1">
    <citation type="submission" date="2014-09" db="EMBL/GenBank/DDBJ databases">
        <authorList>
            <person name="Magalhaes I.L.F."/>
            <person name="Oliveira U."/>
            <person name="Santos F.R."/>
            <person name="Vidigal T.H.D.A."/>
            <person name="Brescovit A.D."/>
            <person name="Santos A.J."/>
        </authorList>
    </citation>
    <scope>NUCLEOTIDE SEQUENCE</scope>
    <source>
        <tissue evidence="1">Shoot tissue taken approximately 20 cm above the soil surface</tissue>
    </source>
</reference>
<organism evidence="1">
    <name type="scientific">Arundo donax</name>
    <name type="common">Giant reed</name>
    <name type="synonym">Donax arundinaceus</name>
    <dbReference type="NCBI Taxonomy" id="35708"/>
    <lineage>
        <taxon>Eukaryota</taxon>
        <taxon>Viridiplantae</taxon>
        <taxon>Streptophyta</taxon>
        <taxon>Embryophyta</taxon>
        <taxon>Tracheophyta</taxon>
        <taxon>Spermatophyta</taxon>
        <taxon>Magnoliopsida</taxon>
        <taxon>Liliopsida</taxon>
        <taxon>Poales</taxon>
        <taxon>Poaceae</taxon>
        <taxon>PACMAD clade</taxon>
        <taxon>Arundinoideae</taxon>
        <taxon>Arundineae</taxon>
        <taxon>Arundo</taxon>
    </lineage>
</organism>
<name>A0A0A9DTF6_ARUDO</name>
<evidence type="ECO:0000313" key="1">
    <source>
        <dbReference type="EMBL" id="JAD88950.1"/>
    </source>
</evidence>
<dbReference type="EMBL" id="GBRH01208945">
    <property type="protein sequence ID" value="JAD88950.1"/>
    <property type="molecule type" value="Transcribed_RNA"/>
</dbReference>
<protein>
    <submittedName>
        <fullName evidence="1">Uncharacterized protein</fullName>
    </submittedName>
</protein>
<sequence length="64" mass="7574">MFLKALSSAQICIRIMVCIYFFRQRQCHIRKTMMHQHHAAIRTEGRILGYVRLAMSITFHSFSS</sequence>
<reference evidence="1" key="2">
    <citation type="journal article" date="2015" name="Data Brief">
        <title>Shoot transcriptome of the giant reed, Arundo donax.</title>
        <authorList>
            <person name="Barrero R.A."/>
            <person name="Guerrero F.D."/>
            <person name="Moolhuijzen P."/>
            <person name="Goolsby J.A."/>
            <person name="Tidwell J."/>
            <person name="Bellgard S.E."/>
            <person name="Bellgard M.I."/>
        </authorList>
    </citation>
    <scope>NUCLEOTIDE SEQUENCE</scope>
    <source>
        <tissue evidence="1">Shoot tissue taken approximately 20 cm above the soil surface</tissue>
    </source>
</reference>
<proteinExistence type="predicted"/>